<name>A0A0P6XM34_9CHLR</name>
<evidence type="ECO:0000313" key="5">
    <source>
        <dbReference type="EMBL" id="KPL77400.1"/>
    </source>
</evidence>
<feature type="domain" description="D-isomer specific 2-hydroxyacid dehydrogenase catalytic" evidence="3">
    <location>
        <begin position="41"/>
        <end position="306"/>
    </location>
</feature>
<organism evidence="5 6">
    <name type="scientific">Levilinea saccharolytica</name>
    <dbReference type="NCBI Taxonomy" id="229921"/>
    <lineage>
        <taxon>Bacteria</taxon>
        <taxon>Bacillati</taxon>
        <taxon>Chloroflexota</taxon>
        <taxon>Anaerolineae</taxon>
        <taxon>Anaerolineales</taxon>
        <taxon>Anaerolineaceae</taxon>
        <taxon>Levilinea</taxon>
    </lineage>
</organism>
<proteinExistence type="inferred from homology"/>
<comment type="caution">
    <text evidence="5">The sequence shown here is derived from an EMBL/GenBank/DDBJ whole genome shotgun (WGS) entry which is preliminary data.</text>
</comment>
<feature type="domain" description="D-isomer specific 2-hydroxyacid dehydrogenase NAD-binding" evidence="4">
    <location>
        <begin position="124"/>
        <end position="250"/>
    </location>
</feature>
<sequence length="307" mass="33142">MTKVLVATDKPFAKVAVAGIRKVVEAAGFELALLEKYTEVSQFLAAVADADALIVRSDLVTAEVLDAAKQLKIVVRAGAGFDNIDLEAATKHGVVVMNTPGQNSNAVAELAFEMMLYQARGGFAGKSGFELRGKTLGLHAFGYVGKCMAAIAKGFGMQLFAYDPFLSAEDIAKEGVTPVASAEELYEKCQYVSLHMPANAKTKLSINHALLSRMPKGATLVNTARAEVIHEEDLLRVFEERPDFVYLSDVAPICKADIEAKYPGRFLFTAKKMGAQTEEANTNAGIAAAEQIRDFIVKGDKRFQVNK</sequence>
<dbReference type="GO" id="GO:0016616">
    <property type="term" value="F:oxidoreductase activity, acting on the CH-OH group of donors, NAD or NADP as acceptor"/>
    <property type="evidence" value="ECO:0007669"/>
    <property type="project" value="InterPro"/>
</dbReference>
<evidence type="ECO:0000313" key="6">
    <source>
        <dbReference type="Proteomes" id="UP000050501"/>
    </source>
</evidence>
<dbReference type="InterPro" id="IPR006139">
    <property type="entry name" value="D-isomer_2_OHA_DH_cat_dom"/>
</dbReference>
<keyword evidence="6" id="KW-1185">Reference proteome</keyword>
<dbReference type="Gene3D" id="3.40.50.720">
    <property type="entry name" value="NAD(P)-binding Rossmann-like Domain"/>
    <property type="match status" value="2"/>
</dbReference>
<dbReference type="STRING" id="229921.ADN01_15970"/>
<dbReference type="GO" id="GO:0051287">
    <property type="term" value="F:NAD binding"/>
    <property type="evidence" value="ECO:0007669"/>
    <property type="project" value="InterPro"/>
</dbReference>
<dbReference type="InterPro" id="IPR006140">
    <property type="entry name" value="D-isomer_DH_NAD-bd"/>
</dbReference>
<dbReference type="InterPro" id="IPR036291">
    <property type="entry name" value="NAD(P)-bd_dom_sf"/>
</dbReference>
<evidence type="ECO:0000259" key="3">
    <source>
        <dbReference type="Pfam" id="PF00389"/>
    </source>
</evidence>
<dbReference type="EMBL" id="LGCM01000060">
    <property type="protein sequence ID" value="KPL77400.1"/>
    <property type="molecule type" value="Genomic_DNA"/>
</dbReference>
<dbReference type="RefSeq" id="WP_062419087.1">
    <property type="nucleotide sequence ID" value="NZ_DF967974.1"/>
</dbReference>
<dbReference type="PATRIC" id="fig|229921.5.peg.2626"/>
<evidence type="ECO:0000256" key="2">
    <source>
        <dbReference type="RuleBase" id="RU003719"/>
    </source>
</evidence>
<protein>
    <submittedName>
        <fullName evidence="5">3-phosphoglycerate dehydrogenase</fullName>
    </submittedName>
</protein>
<dbReference type="FunFam" id="3.40.50.720:FF:000492">
    <property type="entry name" value="D3-phosphoglycerate dehydrogenase, putative"/>
    <property type="match status" value="1"/>
</dbReference>
<dbReference type="PANTHER" id="PTHR42938:SF47">
    <property type="entry name" value="HYDROXYPYRUVATE REDUCTASE"/>
    <property type="match status" value="1"/>
</dbReference>
<keyword evidence="2" id="KW-0560">Oxidoreductase</keyword>
<evidence type="ECO:0000256" key="1">
    <source>
        <dbReference type="ARBA" id="ARBA00005854"/>
    </source>
</evidence>
<comment type="similarity">
    <text evidence="1 2">Belongs to the D-isomer specific 2-hydroxyacid dehydrogenase family.</text>
</comment>
<dbReference type="SUPFAM" id="SSF51735">
    <property type="entry name" value="NAD(P)-binding Rossmann-fold domains"/>
    <property type="match status" value="1"/>
</dbReference>
<gene>
    <name evidence="5" type="ORF">ADN01_15970</name>
</gene>
<dbReference type="PANTHER" id="PTHR42938">
    <property type="entry name" value="FORMATE DEHYDROGENASE 1"/>
    <property type="match status" value="1"/>
</dbReference>
<dbReference type="Proteomes" id="UP000050501">
    <property type="component" value="Unassembled WGS sequence"/>
</dbReference>
<dbReference type="SUPFAM" id="SSF52283">
    <property type="entry name" value="Formate/glycerate dehydrogenase catalytic domain-like"/>
    <property type="match status" value="1"/>
</dbReference>
<evidence type="ECO:0000259" key="4">
    <source>
        <dbReference type="Pfam" id="PF02826"/>
    </source>
</evidence>
<dbReference type="OrthoDB" id="9792971at2"/>
<dbReference type="Pfam" id="PF00389">
    <property type="entry name" value="2-Hacid_dh"/>
    <property type="match status" value="1"/>
</dbReference>
<dbReference type="AlphaFoldDB" id="A0A0P6XM34"/>
<accession>A0A0P6XM34</accession>
<reference evidence="5 6" key="1">
    <citation type="submission" date="2015-07" db="EMBL/GenBank/DDBJ databases">
        <title>Genome sequence of Levilinea saccharolytica DSM 16555.</title>
        <authorList>
            <person name="Hemp J."/>
            <person name="Ward L.M."/>
            <person name="Pace L.A."/>
            <person name="Fischer W.W."/>
        </authorList>
    </citation>
    <scope>NUCLEOTIDE SEQUENCE [LARGE SCALE GENOMIC DNA]</scope>
    <source>
        <strain evidence="5 6">KIBI-1</strain>
    </source>
</reference>
<dbReference type="Pfam" id="PF02826">
    <property type="entry name" value="2-Hacid_dh_C"/>
    <property type="match status" value="1"/>
</dbReference>